<dbReference type="GO" id="GO:0016616">
    <property type="term" value="F:oxidoreductase activity, acting on the CH-OH group of donors, NAD or NADP as acceptor"/>
    <property type="evidence" value="ECO:0007669"/>
    <property type="project" value="TreeGrafter"/>
</dbReference>
<dbReference type="PRINTS" id="PR00080">
    <property type="entry name" value="SDRFAMILY"/>
</dbReference>
<reference evidence="3 4" key="1">
    <citation type="journal article" date="2016" name="Nat. Commun.">
        <title>Thousands of microbial genomes shed light on interconnected biogeochemical processes in an aquifer system.</title>
        <authorList>
            <person name="Anantharaman K."/>
            <person name="Brown C.T."/>
            <person name="Hug L.A."/>
            <person name="Sharon I."/>
            <person name="Castelle C.J."/>
            <person name="Probst A.J."/>
            <person name="Thomas B.C."/>
            <person name="Singh A."/>
            <person name="Wilkins M.J."/>
            <person name="Karaoz U."/>
            <person name="Brodie E.L."/>
            <person name="Williams K.H."/>
            <person name="Hubbard S.S."/>
            <person name="Banfield J.F."/>
        </authorList>
    </citation>
    <scope>NUCLEOTIDE SEQUENCE [LARGE SCALE GENOMIC DNA]</scope>
</reference>
<dbReference type="InterPro" id="IPR036291">
    <property type="entry name" value="NAD(P)-bd_dom_sf"/>
</dbReference>
<dbReference type="PANTHER" id="PTHR42760">
    <property type="entry name" value="SHORT-CHAIN DEHYDROGENASES/REDUCTASES FAMILY MEMBER"/>
    <property type="match status" value="1"/>
</dbReference>
<protein>
    <recommendedName>
        <fullName evidence="5">Oxidoreductase</fullName>
    </recommendedName>
</protein>
<keyword evidence="2" id="KW-0560">Oxidoreductase</keyword>
<proteinExistence type="inferred from homology"/>
<comment type="caution">
    <text evidence="3">The sequence shown here is derived from an EMBL/GenBank/DDBJ whole genome shotgun (WGS) entry which is preliminary data.</text>
</comment>
<organism evidence="3 4">
    <name type="scientific">Candidatus Vogelbacteria bacterium RIFOXYD1_FULL_51_18</name>
    <dbReference type="NCBI Taxonomy" id="1802440"/>
    <lineage>
        <taxon>Bacteria</taxon>
        <taxon>Candidatus Vogeliibacteriota</taxon>
    </lineage>
</organism>
<sequence>MPHNPLKLFSLKGKVIIITGGAGFLGTQYARALTGAGAKVMLWDMKKAPGVELVDITDEPTVQAAVKKIIKKYGRIDALVNNAAMNPAVGSPESQTQFVPYEKYPIDLWKQELMVNLTGMMICTKAVAPIMMKQKSGSIVNIASELSVTAHDYRFYDDPKNKKYKSVGYTTTKSGVLGLTRQWAVRLGQYNVRINAFSPVGMQTDKTPKDFIKRYAHSIMFGRMARPGEYTGAIIFLCSDASAFMTGHNLVIDGGKTAW</sequence>
<dbReference type="Proteomes" id="UP000177090">
    <property type="component" value="Unassembled WGS sequence"/>
</dbReference>
<dbReference type="Pfam" id="PF13561">
    <property type="entry name" value="adh_short_C2"/>
    <property type="match status" value="1"/>
</dbReference>
<dbReference type="AlphaFoldDB" id="A0A1G2QL05"/>
<evidence type="ECO:0000313" key="4">
    <source>
        <dbReference type="Proteomes" id="UP000177090"/>
    </source>
</evidence>
<evidence type="ECO:0000313" key="3">
    <source>
        <dbReference type="EMBL" id="OHA60621.1"/>
    </source>
</evidence>
<accession>A0A1G2QL05</accession>
<dbReference type="SUPFAM" id="SSF51735">
    <property type="entry name" value="NAD(P)-binding Rossmann-fold domains"/>
    <property type="match status" value="1"/>
</dbReference>
<dbReference type="PANTHER" id="PTHR42760:SF133">
    <property type="entry name" value="3-OXOACYL-[ACYL-CARRIER-PROTEIN] REDUCTASE"/>
    <property type="match status" value="1"/>
</dbReference>
<gene>
    <name evidence="3" type="ORF">A2569_00915</name>
</gene>
<dbReference type="EMBL" id="MHTL01000011">
    <property type="protein sequence ID" value="OHA60621.1"/>
    <property type="molecule type" value="Genomic_DNA"/>
</dbReference>
<dbReference type="Gene3D" id="3.40.50.720">
    <property type="entry name" value="NAD(P)-binding Rossmann-like Domain"/>
    <property type="match status" value="1"/>
</dbReference>
<evidence type="ECO:0000256" key="2">
    <source>
        <dbReference type="ARBA" id="ARBA00023002"/>
    </source>
</evidence>
<comment type="similarity">
    <text evidence="1">Belongs to the short-chain dehydrogenases/reductases (SDR) family.</text>
</comment>
<dbReference type="InterPro" id="IPR002347">
    <property type="entry name" value="SDR_fam"/>
</dbReference>
<dbReference type="FunFam" id="3.40.50.720:FF:000084">
    <property type="entry name" value="Short-chain dehydrogenase reductase"/>
    <property type="match status" value="1"/>
</dbReference>
<dbReference type="STRING" id="1802440.A2569_00915"/>
<dbReference type="PRINTS" id="PR00081">
    <property type="entry name" value="GDHRDH"/>
</dbReference>
<evidence type="ECO:0008006" key="5">
    <source>
        <dbReference type="Google" id="ProtNLM"/>
    </source>
</evidence>
<evidence type="ECO:0000256" key="1">
    <source>
        <dbReference type="ARBA" id="ARBA00006484"/>
    </source>
</evidence>
<name>A0A1G2QL05_9BACT</name>